<dbReference type="GO" id="GO:0016787">
    <property type="term" value="F:hydrolase activity"/>
    <property type="evidence" value="ECO:0007669"/>
    <property type="project" value="UniProtKB-KW"/>
</dbReference>
<protein>
    <recommendedName>
        <fullName evidence="16">Integrase catalytic domain-containing protein</fullName>
    </recommendedName>
</protein>
<dbReference type="PROSITE" id="PS50994">
    <property type="entry name" value="INTEGRASE"/>
    <property type="match status" value="1"/>
</dbReference>
<dbReference type="CDD" id="cd09272">
    <property type="entry name" value="RNase_HI_RT_Ty1"/>
    <property type="match status" value="1"/>
</dbReference>
<keyword evidence="6" id="KW-0378">Hydrolase</keyword>
<keyword evidence="9" id="KW-0229">DNA integration</keyword>
<keyword evidence="4" id="KW-0479">Metal-binding</keyword>
<keyword evidence="18" id="KW-1185">Reference proteome</keyword>
<comment type="catalytic activity">
    <reaction evidence="13">
        <text>DNA(n) + a 2'-deoxyribonucleoside 5'-triphosphate = DNA(n+1) + diphosphate</text>
        <dbReference type="Rhea" id="RHEA:22508"/>
        <dbReference type="Rhea" id="RHEA-COMP:17339"/>
        <dbReference type="Rhea" id="RHEA-COMP:17340"/>
        <dbReference type="ChEBI" id="CHEBI:33019"/>
        <dbReference type="ChEBI" id="CHEBI:61560"/>
        <dbReference type="ChEBI" id="CHEBI:173112"/>
        <dbReference type="EC" id="2.7.7.49"/>
    </reaction>
</comment>
<keyword evidence="2" id="KW-0548">Nucleotidyltransferase</keyword>
<keyword evidence="3" id="KW-0540">Nuclease</keyword>
<evidence type="ECO:0000256" key="14">
    <source>
        <dbReference type="ARBA" id="ARBA00049244"/>
    </source>
</evidence>
<evidence type="ECO:0000256" key="8">
    <source>
        <dbReference type="ARBA" id="ARBA00022884"/>
    </source>
</evidence>
<dbReference type="EMBL" id="LAVV01009623">
    <property type="protein sequence ID" value="KNZ50280.1"/>
    <property type="molecule type" value="Genomic_DNA"/>
</dbReference>
<dbReference type="Proteomes" id="UP000037035">
    <property type="component" value="Unassembled WGS sequence"/>
</dbReference>
<dbReference type="InterPro" id="IPR036397">
    <property type="entry name" value="RNaseH_sf"/>
</dbReference>
<evidence type="ECO:0000256" key="3">
    <source>
        <dbReference type="ARBA" id="ARBA00022722"/>
    </source>
</evidence>
<evidence type="ECO:0000259" key="16">
    <source>
        <dbReference type="PROSITE" id="PS50994"/>
    </source>
</evidence>
<evidence type="ECO:0000313" key="18">
    <source>
        <dbReference type="Proteomes" id="UP000037035"/>
    </source>
</evidence>
<feature type="compositionally biased region" description="Polar residues" evidence="15">
    <location>
        <begin position="229"/>
        <end position="241"/>
    </location>
</feature>
<dbReference type="GO" id="GO:0005634">
    <property type="term" value="C:nucleus"/>
    <property type="evidence" value="ECO:0007669"/>
    <property type="project" value="UniProtKB-ARBA"/>
</dbReference>
<evidence type="ECO:0000256" key="15">
    <source>
        <dbReference type="SAM" id="MobiDB-lite"/>
    </source>
</evidence>
<keyword evidence="11" id="KW-0239">DNA-directed DNA polymerase</keyword>
<evidence type="ECO:0000256" key="7">
    <source>
        <dbReference type="ARBA" id="ARBA00022842"/>
    </source>
</evidence>
<name>A0A0L6UR27_9BASI</name>
<evidence type="ECO:0000256" key="5">
    <source>
        <dbReference type="ARBA" id="ARBA00022759"/>
    </source>
</evidence>
<proteinExistence type="predicted"/>
<accession>A0A0L6UR27</accession>
<keyword evidence="5" id="KW-0255">Endonuclease</keyword>
<dbReference type="Gene3D" id="3.30.420.10">
    <property type="entry name" value="Ribonuclease H-like superfamily/Ribonuclease H"/>
    <property type="match status" value="1"/>
</dbReference>
<evidence type="ECO:0000256" key="6">
    <source>
        <dbReference type="ARBA" id="ARBA00022801"/>
    </source>
</evidence>
<dbReference type="GO" id="GO:0015074">
    <property type="term" value="P:DNA integration"/>
    <property type="evidence" value="ECO:0007669"/>
    <property type="project" value="UniProtKB-KW"/>
</dbReference>
<evidence type="ECO:0000256" key="10">
    <source>
        <dbReference type="ARBA" id="ARBA00022918"/>
    </source>
</evidence>
<dbReference type="GO" id="GO:0004519">
    <property type="term" value="F:endonuclease activity"/>
    <property type="evidence" value="ECO:0007669"/>
    <property type="project" value="UniProtKB-KW"/>
</dbReference>
<keyword evidence="11" id="KW-0808">Transferase</keyword>
<keyword evidence="10" id="KW-0695">RNA-directed DNA polymerase</keyword>
<evidence type="ECO:0000256" key="11">
    <source>
        <dbReference type="ARBA" id="ARBA00022932"/>
    </source>
</evidence>
<keyword evidence="8" id="KW-0694">RNA-binding</keyword>
<dbReference type="PANTHER" id="PTHR42648:SF11">
    <property type="entry name" value="TRANSPOSON TY4-P GAG-POL POLYPROTEIN"/>
    <property type="match status" value="1"/>
</dbReference>
<dbReference type="GO" id="GO:0032196">
    <property type="term" value="P:transposition"/>
    <property type="evidence" value="ECO:0007669"/>
    <property type="project" value="UniProtKB-KW"/>
</dbReference>
<evidence type="ECO:0000256" key="12">
    <source>
        <dbReference type="ARBA" id="ARBA00023172"/>
    </source>
</evidence>
<dbReference type="GO" id="GO:0006310">
    <property type="term" value="P:DNA recombination"/>
    <property type="evidence" value="ECO:0007669"/>
    <property type="project" value="UniProtKB-KW"/>
</dbReference>
<comment type="caution">
    <text evidence="17">The sequence shown here is derived from an EMBL/GenBank/DDBJ whole genome shotgun (WGS) entry which is preliminary data.</text>
</comment>
<dbReference type="InterPro" id="IPR012337">
    <property type="entry name" value="RNaseH-like_sf"/>
</dbReference>
<dbReference type="GO" id="GO:0003723">
    <property type="term" value="F:RNA binding"/>
    <property type="evidence" value="ECO:0007669"/>
    <property type="project" value="UniProtKB-KW"/>
</dbReference>
<feature type="domain" description="Integrase catalytic" evidence="16">
    <location>
        <begin position="1"/>
        <end position="134"/>
    </location>
</feature>
<dbReference type="VEuPathDB" id="FungiDB:VP01_4509g1"/>
<dbReference type="GO" id="GO:0003887">
    <property type="term" value="F:DNA-directed DNA polymerase activity"/>
    <property type="evidence" value="ECO:0007669"/>
    <property type="project" value="UniProtKB-KW"/>
</dbReference>
<feature type="compositionally biased region" description="Basic and acidic residues" evidence="15">
    <location>
        <begin position="242"/>
        <end position="251"/>
    </location>
</feature>
<dbReference type="GO" id="GO:0003964">
    <property type="term" value="F:RNA-directed DNA polymerase activity"/>
    <property type="evidence" value="ECO:0007669"/>
    <property type="project" value="UniProtKB-KW"/>
</dbReference>
<gene>
    <name evidence="17" type="ORF">VP01_4509g1</name>
</gene>
<keyword evidence="7" id="KW-0460">Magnesium</keyword>
<reference evidence="17 18" key="1">
    <citation type="submission" date="2015-08" db="EMBL/GenBank/DDBJ databases">
        <title>Next Generation Sequencing and Analysis of the Genome of Puccinia sorghi L Schw, the Causal Agent of Maize Common Rust.</title>
        <authorList>
            <person name="Rochi L."/>
            <person name="Burguener G."/>
            <person name="Darino M."/>
            <person name="Turjanski A."/>
            <person name="Kreff E."/>
            <person name="Dieguez M.J."/>
            <person name="Sacco F."/>
        </authorList>
    </citation>
    <scope>NUCLEOTIDE SEQUENCE [LARGE SCALE GENOMIC DNA]</scope>
    <source>
        <strain evidence="17 18">RO10H11247</strain>
    </source>
</reference>
<evidence type="ECO:0000313" key="17">
    <source>
        <dbReference type="EMBL" id="KNZ50280.1"/>
    </source>
</evidence>
<organism evidence="17 18">
    <name type="scientific">Puccinia sorghi</name>
    <dbReference type="NCBI Taxonomy" id="27349"/>
    <lineage>
        <taxon>Eukaryota</taxon>
        <taxon>Fungi</taxon>
        <taxon>Dikarya</taxon>
        <taxon>Basidiomycota</taxon>
        <taxon>Pucciniomycotina</taxon>
        <taxon>Pucciniomycetes</taxon>
        <taxon>Pucciniales</taxon>
        <taxon>Pucciniaceae</taxon>
        <taxon>Puccinia</taxon>
    </lineage>
</organism>
<keyword evidence="12" id="KW-0233">DNA recombination</keyword>
<dbReference type="PANTHER" id="PTHR42648">
    <property type="entry name" value="TRANSPOSASE, PUTATIVE-RELATED"/>
    <property type="match status" value="1"/>
</dbReference>
<evidence type="ECO:0000256" key="4">
    <source>
        <dbReference type="ARBA" id="ARBA00022723"/>
    </source>
</evidence>
<comment type="catalytic activity">
    <reaction evidence="14">
        <text>DNA(n) + a 2'-deoxyribonucleoside 5'-triphosphate = DNA(n+1) + diphosphate</text>
        <dbReference type="Rhea" id="RHEA:22508"/>
        <dbReference type="Rhea" id="RHEA-COMP:17339"/>
        <dbReference type="Rhea" id="RHEA-COMP:17340"/>
        <dbReference type="ChEBI" id="CHEBI:33019"/>
        <dbReference type="ChEBI" id="CHEBI:61560"/>
        <dbReference type="ChEBI" id="CHEBI:173112"/>
        <dbReference type="EC" id="2.7.7.7"/>
    </reaction>
</comment>
<dbReference type="GO" id="GO:0046872">
    <property type="term" value="F:metal ion binding"/>
    <property type="evidence" value="ECO:0007669"/>
    <property type="project" value="UniProtKB-KW"/>
</dbReference>
<feature type="region of interest" description="Disordered" evidence="15">
    <location>
        <begin position="224"/>
        <end position="254"/>
    </location>
</feature>
<dbReference type="SUPFAM" id="SSF53098">
    <property type="entry name" value="Ribonuclease H-like"/>
    <property type="match status" value="1"/>
</dbReference>
<keyword evidence="1" id="KW-0815">Transposition</keyword>
<evidence type="ECO:0000256" key="9">
    <source>
        <dbReference type="ARBA" id="ARBA00022908"/>
    </source>
</evidence>
<dbReference type="InterPro" id="IPR001584">
    <property type="entry name" value="Integrase_cat-core"/>
</dbReference>
<evidence type="ECO:0000256" key="13">
    <source>
        <dbReference type="ARBA" id="ARBA00048173"/>
    </source>
</evidence>
<sequence>MNHTALTHSHQGKMLSPLIDFEAKRLGYYPSVLHSNRGREFIKSSMEEYFKKHLICCRTSNPYTPQQNRLAKRHNWTIIESLRSILKDSGLSKKLYPFAPEQKISLQIVQTLNSALGKSSGSKIFPKGLLGKFLGNFDTKSVTFLEFVPKSQKISDEEDFKIVVEDLWNKSTSSDQIILQKDPVTPLEEPPVNDSLIHDNTQVKMMLWFLDLLVHIPPELLGKERPKSDLSSTATKSNPSNLKRDPEKEAWKSATDAELDKIEAQNVWEDVFNEAIRFQHSARSESLETSLTLLEPKNVDYSNAVKFYTNCHRVVSFWLGSTLCLIRMTQRMTPTPHADDLESRLSRSGSICFIMSCPISWNRKKQKNITLSLTEAELNALSEELWKEKIDPSKFHVYNQGLIEKIKCFGSNAKTKHLGIKMKWLCDLASKNEINFKLIPSEDMVGDALTKASEIHSLKKLQE</sequence>
<evidence type="ECO:0000256" key="2">
    <source>
        <dbReference type="ARBA" id="ARBA00022695"/>
    </source>
</evidence>
<dbReference type="InterPro" id="IPR039537">
    <property type="entry name" value="Retrotran_Ty1/copia-like"/>
</dbReference>
<evidence type="ECO:0000256" key="1">
    <source>
        <dbReference type="ARBA" id="ARBA00022578"/>
    </source>
</evidence>
<dbReference type="AlphaFoldDB" id="A0A0L6UR27"/>